<dbReference type="InterPro" id="IPR036390">
    <property type="entry name" value="WH_DNA-bd_sf"/>
</dbReference>
<evidence type="ECO:0000259" key="4">
    <source>
        <dbReference type="PROSITE" id="PS50949"/>
    </source>
</evidence>
<feature type="domain" description="HTH gntR-type" evidence="4">
    <location>
        <begin position="9"/>
        <end position="77"/>
    </location>
</feature>
<dbReference type="InterPro" id="IPR000524">
    <property type="entry name" value="Tscrpt_reg_HTH_GntR"/>
</dbReference>
<evidence type="ECO:0000313" key="6">
    <source>
        <dbReference type="Proteomes" id="UP001224418"/>
    </source>
</evidence>
<dbReference type="SMART" id="SM00345">
    <property type="entry name" value="HTH_GNTR"/>
    <property type="match status" value="1"/>
</dbReference>
<dbReference type="InterPro" id="IPR036388">
    <property type="entry name" value="WH-like_DNA-bd_sf"/>
</dbReference>
<reference evidence="5 6" key="1">
    <citation type="submission" date="2023-07" db="EMBL/GenBank/DDBJ databases">
        <title>Genomic Encyclopedia of Type Strains, Phase IV (KMG-IV): sequencing the most valuable type-strain genomes for metagenomic binning, comparative biology and taxonomic classification.</title>
        <authorList>
            <person name="Goeker M."/>
        </authorList>
    </citation>
    <scope>NUCLEOTIDE SEQUENCE [LARGE SCALE GENOMIC DNA]</scope>
    <source>
        <strain evidence="5 6">DSM 1400</strain>
    </source>
</reference>
<protein>
    <submittedName>
        <fullName evidence="5">DNA-binding transcriptional regulator YhcF (GntR family)</fullName>
    </submittedName>
</protein>
<proteinExistence type="predicted"/>
<sequence length="123" mass="14070">MFFDFNGEIPIYQQVANSIEEGILSNIYKEEEQIPSTTEISVTYKINPATVGKGFNLLVTNEIIYKKRGVGMFVCNGAKSKLLKKRKDKFFDDYILNLMEEAKRLGISEEEIVNMIKGGYENE</sequence>
<accession>A0ABU0JUJ1</accession>
<gene>
    <name evidence="5" type="ORF">QOZ93_002522</name>
</gene>
<dbReference type="PANTHER" id="PTHR38445">
    <property type="entry name" value="HTH-TYPE TRANSCRIPTIONAL REPRESSOR YTRA"/>
    <property type="match status" value="1"/>
</dbReference>
<dbReference type="PANTHER" id="PTHR38445:SF10">
    <property type="entry name" value="GNTR-FAMILY TRANSCRIPTIONAL REGULATOR"/>
    <property type="match status" value="1"/>
</dbReference>
<dbReference type="RefSeq" id="WP_307356911.1">
    <property type="nucleotide sequence ID" value="NZ_BAAACJ010000049.1"/>
</dbReference>
<organism evidence="5 6">
    <name type="scientific">Hathewaya limosa</name>
    <name type="common">Clostridium limosum</name>
    <dbReference type="NCBI Taxonomy" id="1536"/>
    <lineage>
        <taxon>Bacteria</taxon>
        <taxon>Bacillati</taxon>
        <taxon>Bacillota</taxon>
        <taxon>Clostridia</taxon>
        <taxon>Eubacteriales</taxon>
        <taxon>Clostridiaceae</taxon>
        <taxon>Hathewaya</taxon>
    </lineage>
</organism>
<keyword evidence="3" id="KW-0804">Transcription</keyword>
<evidence type="ECO:0000256" key="1">
    <source>
        <dbReference type="ARBA" id="ARBA00023015"/>
    </source>
</evidence>
<evidence type="ECO:0000313" key="5">
    <source>
        <dbReference type="EMBL" id="MDQ0480772.1"/>
    </source>
</evidence>
<dbReference type="GO" id="GO:0003677">
    <property type="term" value="F:DNA binding"/>
    <property type="evidence" value="ECO:0007669"/>
    <property type="project" value="UniProtKB-KW"/>
</dbReference>
<dbReference type="CDD" id="cd07377">
    <property type="entry name" value="WHTH_GntR"/>
    <property type="match status" value="1"/>
</dbReference>
<evidence type="ECO:0000256" key="2">
    <source>
        <dbReference type="ARBA" id="ARBA00023125"/>
    </source>
</evidence>
<evidence type="ECO:0000256" key="3">
    <source>
        <dbReference type="ARBA" id="ARBA00023163"/>
    </source>
</evidence>
<keyword evidence="6" id="KW-1185">Reference proteome</keyword>
<keyword evidence="2 5" id="KW-0238">DNA-binding</keyword>
<name>A0ABU0JUJ1_HATLI</name>
<dbReference type="Pfam" id="PF00392">
    <property type="entry name" value="GntR"/>
    <property type="match status" value="1"/>
</dbReference>
<keyword evidence="1" id="KW-0805">Transcription regulation</keyword>
<dbReference type="Proteomes" id="UP001224418">
    <property type="component" value="Unassembled WGS sequence"/>
</dbReference>
<comment type="caution">
    <text evidence="5">The sequence shown here is derived from an EMBL/GenBank/DDBJ whole genome shotgun (WGS) entry which is preliminary data.</text>
</comment>
<dbReference type="Gene3D" id="1.10.10.10">
    <property type="entry name" value="Winged helix-like DNA-binding domain superfamily/Winged helix DNA-binding domain"/>
    <property type="match status" value="1"/>
</dbReference>
<dbReference type="EMBL" id="JAUSWN010000027">
    <property type="protein sequence ID" value="MDQ0480772.1"/>
    <property type="molecule type" value="Genomic_DNA"/>
</dbReference>
<dbReference type="SUPFAM" id="SSF46785">
    <property type="entry name" value="Winged helix' DNA-binding domain"/>
    <property type="match status" value="1"/>
</dbReference>
<dbReference type="PROSITE" id="PS50949">
    <property type="entry name" value="HTH_GNTR"/>
    <property type="match status" value="1"/>
</dbReference>